<evidence type="ECO:0000259" key="6">
    <source>
        <dbReference type="PROSITE" id="PS50110"/>
    </source>
</evidence>
<dbReference type="InterPro" id="IPR001789">
    <property type="entry name" value="Sig_transdc_resp-reg_receiver"/>
</dbReference>
<dbReference type="Gene3D" id="3.40.50.2300">
    <property type="match status" value="1"/>
</dbReference>
<accession>A0A1K2I5K4</accession>
<feature type="modified residue" description="4-aspartylphosphate" evidence="5">
    <location>
        <position position="61"/>
    </location>
</feature>
<dbReference type="InterPro" id="IPR011006">
    <property type="entry name" value="CheY-like_superfamily"/>
</dbReference>
<keyword evidence="5" id="KW-0597">Phosphoprotein</keyword>
<dbReference type="Pfam" id="PF04397">
    <property type="entry name" value="LytTR"/>
    <property type="match status" value="1"/>
</dbReference>
<name>A0A1K2I5K4_9LACO</name>
<dbReference type="InterPro" id="IPR046947">
    <property type="entry name" value="LytR-like"/>
</dbReference>
<comment type="function">
    <text evidence="4">Required for high-level post-exponential phase expression of a series of secreted proteins.</text>
</comment>
<gene>
    <name evidence="8" type="ORF">LREN565_0733</name>
</gene>
<evidence type="ECO:0000256" key="4">
    <source>
        <dbReference type="ARBA" id="ARBA00037164"/>
    </source>
</evidence>
<protein>
    <submittedName>
        <fullName evidence="8">Response regulator FasA or ComE or BlpR</fullName>
    </submittedName>
</protein>
<evidence type="ECO:0000256" key="1">
    <source>
        <dbReference type="ARBA" id="ARBA00022490"/>
    </source>
</evidence>
<evidence type="ECO:0000259" key="7">
    <source>
        <dbReference type="PROSITE" id="PS50930"/>
    </source>
</evidence>
<sequence>MLHVYILEDNKAQREAYQKIIEGYLFIEGLDMRVELATADPQLLLNEVAAHPDFRGLFFLDIELKAAKKDGLQVATEIREQLGFAEIVFVTTHSEMAFLTFERKVEPLDFVLKDNGREAVAKNLRDDIGVALRRYQTHLLTSEQHFSYQIGSRIYEIPMTSLLYVATIPGHPGKIEVHHDQGIVEYPGNLNALETKYHNLFRCHKSFLINPARIQNYDVKSRLVTMQDGSRCEVSFRKESRMRKVILQTAR</sequence>
<dbReference type="InterPro" id="IPR007492">
    <property type="entry name" value="LytTR_DNA-bd_dom"/>
</dbReference>
<dbReference type="PROSITE" id="PS50930">
    <property type="entry name" value="HTH_LYTTR"/>
    <property type="match status" value="1"/>
</dbReference>
<dbReference type="PANTHER" id="PTHR37299:SF3">
    <property type="entry name" value="STAGE 0 SPORULATION PROTEIN A HOMOLOG"/>
    <property type="match status" value="1"/>
</dbReference>
<dbReference type="Gene3D" id="2.40.50.1020">
    <property type="entry name" value="LytTr DNA-binding domain"/>
    <property type="match status" value="1"/>
</dbReference>
<reference evidence="8" key="1">
    <citation type="submission" date="2016-11" db="EMBL/GenBank/DDBJ databases">
        <authorList>
            <person name="Jaros S."/>
            <person name="Januszkiewicz K."/>
            <person name="Wedrychowicz H."/>
        </authorList>
    </citation>
    <scope>NUCLEOTIDE SEQUENCE</scope>
    <source>
        <strain evidence="8">ACA-DC 565</strain>
    </source>
</reference>
<dbReference type="Pfam" id="PF00072">
    <property type="entry name" value="Response_reg"/>
    <property type="match status" value="1"/>
</dbReference>
<dbReference type="GO" id="GO:0000156">
    <property type="term" value="F:phosphorelay response regulator activity"/>
    <property type="evidence" value="ECO:0007669"/>
    <property type="project" value="InterPro"/>
</dbReference>
<dbReference type="PANTHER" id="PTHR37299">
    <property type="entry name" value="TRANSCRIPTIONAL REGULATOR-RELATED"/>
    <property type="match status" value="1"/>
</dbReference>
<dbReference type="SMART" id="SM00850">
    <property type="entry name" value="LytTR"/>
    <property type="match status" value="1"/>
</dbReference>
<evidence type="ECO:0000256" key="2">
    <source>
        <dbReference type="ARBA" id="ARBA00023012"/>
    </source>
</evidence>
<dbReference type="PROSITE" id="PS50110">
    <property type="entry name" value="RESPONSE_REGULATORY"/>
    <property type="match status" value="1"/>
</dbReference>
<evidence type="ECO:0000256" key="3">
    <source>
        <dbReference type="ARBA" id="ARBA00023159"/>
    </source>
</evidence>
<proteinExistence type="predicted"/>
<dbReference type="GO" id="GO:0003677">
    <property type="term" value="F:DNA binding"/>
    <property type="evidence" value="ECO:0007669"/>
    <property type="project" value="InterPro"/>
</dbReference>
<feature type="domain" description="HTH LytTR-type" evidence="7">
    <location>
        <begin position="146"/>
        <end position="248"/>
    </location>
</feature>
<dbReference type="CDD" id="cd17533">
    <property type="entry name" value="REC_LytTR_AgrA-like"/>
    <property type="match status" value="1"/>
</dbReference>
<dbReference type="EMBL" id="LT634362">
    <property type="protein sequence ID" value="SFZ87620.1"/>
    <property type="molecule type" value="Genomic_DNA"/>
</dbReference>
<dbReference type="SMART" id="SM00448">
    <property type="entry name" value="REC"/>
    <property type="match status" value="1"/>
</dbReference>
<organism evidence="8">
    <name type="scientific">Loigolactobacillus rennini</name>
    <dbReference type="NCBI Taxonomy" id="238013"/>
    <lineage>
        <taxon>Bacteria</taxon>
        <taxon>Bacillati</taxon>
        <taxon>Bacillota</taxon>
        <taxon>Bacilli</taxon>
        <taxon>Lactobacillales</taxon>
        <taxon>Lactobacillaceae</taxon>
        <taxon>Loigolactobacillus</taxon>
    </lineage>
</organism>
<dbReference type="AlphaFoldDB" id="A0A1K2I5K4"/>
<evidence type="ECO:0000313" key="8">
    <source>
        <dbReference type="EMBL" id="SFZ87620.1"/>
    </source>
</evidence>
<keyword evidence="1" id="KW-0963">Cytoplasm</keyword>
<keyword evidence="2" id="KW-0902">Two-component regulatory system</keyword>
<feature type="domain" description="Response regulatory" evidence="6">
    <location>
        <begin position="3"/>
        <end position="128"/>
    </location>
</feature>
<keyword evidence="3" id="KW-0010">Activator</keyword>
<dbReference type="SUPFAM" id="SSF52172">
    <property type="entry name" value="CheY-like"/>
    <property type="match status" value="1"/>
</dbReference>
<evidence type="ECO:0000256" key="5">
    <source>
        <dbReference type="PROSITE-ProRule" id="PRU00169"/>
    </source>
</evidence>